<name>A0A9P6XS05_9FUNG</name>
<evidence type="ECO:0000313" key="3">
    <source>
        <dbReference type="Proteomes" id="UP000740926"/>
    </source>
</evidence>
<feature type="compositionally biased region" description="Polar residues" evidence="1">
    <location>
        <begin position="1"/>
        <end position="19"/>
    </location>
</feature>
<comment type="caution">
    <text evidence="2">The sequence shown here is derived from an EMBL/GenBank/DDBJ whole genome shotgun (WGS) entry which is preliminary data.</text>
</comment>
<dbReference type="EMBL" id="JAANIU010011151">
    <property type="protein sequence ID" value="KAG1531238.1"/>
    <property type="molecule type" value="Genomic_DNA"/>
</dbReference>
<evidence type="ECO:0000313" key="2">
    <source>
        <dbReference type="EMBL" id="KAG1531238.1"/>
    </source>
</evidence>
<evidence type="ECO:0000256" key="1">
    <source>
        <dbReference type="SAM" id="MobiDB-lite"/>
    </source>
</evidence>
<protein>
    <submittedName>
        <fullName evidence="2">Uncharacterized protein</fullName>
    </submittedName>
</protein>
<sequence>MKTSSVSDTLAARDSTSSERWMIPKPSRSHCTAAPATNTPPSSMYVGVQLSWPDRGRPQPTVDSRWFFDCTGFSPTFISMKQPVP</sequence>
<dbReference type="AlphaFoldDB" id="A0A9P6XS05"/>
<gene>
    <name evidence="2" type="ORF">G6F50_016809</name>
</gene>
<dbReference type="Proteomes" id="UP000740926">
    <property type="component" value="Unassembled WGS sequence"/>
</dbReference>
<proteinExistence type="predicted"/>
<feature type="region of interest" description="Disordered" evidence="1">
    <location>
        <begin position="1"/>
        <end position="40"/>
    </location>
</feature>
<organism evidence="2 3">
    <name type="scientific">Rhizopus delemar</name>
    <dbReference type="NCBI Taxonomy" id="936053"/>
    <lineage>
        <taxon>Eukaryota</taxon>
        <taxon>Fungi</taxon>
        <taxon>Fungi incertae sedis</taxon>
        <taxon>Mucoromycota</taxon>
        <taxon>Mucoromycotina</taxon>
        <taxon>Mucoromycetes</taxon>
        <taxon>Mucorales</taxon>
        <taxon>Mucorineae</taxon>
        <taxon>Rhizopodaceae</taxon>
        <taxon>Rhizopus</taxon>
    </lineage>
</organism>
<keyword evidence="3" id="KW-1185">Reference proteome</keyword>
<reference evidence="2 3" key="1">
    <citation type="journal article" date="2020" name="Microb. Genom.">
        <title>Genetic diversity of clinical and environmental Mucorales isolates obtained from an investigation of mucormycosis cases among solid organ transplant recipients.</title>
        <authorList>
            <person name="Nguyen M.H."/>
            <person name="Kaul D."/>
            <person name="Muto C."/>
            <person name="Cheng S.J."/>
            <person name="Richter R.A."/>
            <person name="Bruno V.M."/>
            <person name="Liu G."/>
            <person name="Beyhan S."/>
            <person name="Sundermann A.J."/>
            <person name="Mounaud S."/>
            <person name="Pasculle A.W."/>
            <person name="Nierman W.C."/>
            <person name="Driscoll E."/>
            <person name="Cumbie R."/>
            <person name="Clancy C.J."/>
            <person name="Dupont C.L."/>
        </authorList>
    </citation>
    <scope>NUCLEOTIDE SEQUENCE [LARGE SCALE GENOMIC DNA]</scope>
    <source>
        <strain evidence="2 3">GL24</strain>
    </source>
</reference>
<accession>A0A9P6XS05</accession>